<evidence type="ECO:0000313" key="2">
    <source>
        <dbReference type="Proteomes" id="UP000183263"/>
    </source>
</evidence>
<dbReference type="AlphaFoldDB" id="A0A1G8H3L7"/>
<gene>
    <name evidence="1" type="ORF">SAMN05444695_104301</name>
</gene>
<keyword evidence="2" id="KW-1185">Reference proteome</keyword>
<name>A0A1G8H3L7_9NOCA</name>
<organism evidence="1 2">
    <name type="scientific">Rhodococcus triatomae</name>
    <dbReference type="NCBI Taxonomy" id="300028"/>
    <lineage>
        <taxon>Bacteria</taxon>
        <taxon>Bacillati</taxon>
        <taxon>Actinomycetota</taxon>
        <taxon>Actinomycetes</taxon>
        <taxon>Mycobacteriales</taxon>
        <taxon>Nocardiaceae</taxon>
        <taxon>Rhodococcus</taxon>
    </lineage>
</organism>
<proteinExistence type="predicted"/>
<reference evidence="1 2" key="1">
    <citation type="submission" date="2016-10" db="EMBL/GenBank/DDBJ databases">
        <authorList>
            <person name="de Groot N.N."/>
        </authorList>
    </citation>
    <scope>NUCLEOTIDE SEQUENCE [LARGE SCALE GENOMIC DNA]</scope>
    <source>
        <strain evidence="1 2">DSM 44892</strain>
    </source>
</reference>
<dbReference type="EMBL" id="FNDN01000004">
    <property type="protein sequence ID" value="SDI01217.1"/>
    <property type="molecule type" value="Genomic_DNA"/>
</dbReference>
<sequence length="444" mass="47692">MLAATIEHGNRLVYKFRSRSAADILNDSVMAAVDGNVDGNRKAIELIGRALIDAASGDNDAELDDVCHVAFWYLGLMTPAAGGLLVDPPYDVPDLRRDTAAADDPIGLTAAAWHALRMRSVSHPFGCSLVLFALAWHGSLGAEAITTATGLPEDEATTHIDTLLSENLINVHTVDPVGVVFAAHLDAAPAELRNRVASNSAVLEWAWTLDRIDGRPMHRFTAVLLALFRDPDATHTVIELADARRDLAASGVNQPALAIALAWLDGRGCLTGYELAHGHLNYALNITGSSAIRDITVHSGGVEPEPQPDELPDEIPTEREYRAAAEHRPAAPDLLAVVVDHHTPALDVFGADSDELRLFDVIVDRIVSPRGRVRRDGNGNLAQWATNSTLADLSGLPDRSIYPAASALEDVGVLAANWVWSIPADGSDPHPRRVWSLVVPPQLR</sequence>
<dbReference type="Proteomes" id="UP000183263">
    <property type="component" value="Unassembled WGS sequence"/>
</dbReference>
<protein>
    <submittedName>
        <fullName evidence="1">Uncharacterized protein</fullName>
    </submittedName>
</protein>
<evidence type="ECO:0000313" key="1">
    <source>
        <dbReference type="EMBL" id="SDI01217.1"/>
    </source>
</evidence>
<accession>A0A1G8H3L7</accession>